<dbReference type="EMBL" id="CP001098">
    <property type="protein sequence ID" value="ACL70583.1"/>
    <property type="molecule type" value="Genomic_DNA"/>
</dbReference>
<dbReference type="GO" id="GO:0005524">
    <property type="term" value="F:ATP binding"/>
    <property type="evidence" value="ECO:0007669"/>
    <property type="project" value="UniProtKB-KW"/>
</dbReference>
<keyword evidence="3" id="KW-0547">Nucleotide-binding</keyword>
<dbReference type="AlphaFoldDB" id="B8CZ64"/>
<dbReference type="OrthoDB" id="9806726at2"/>
<dbReference type="eggNOG" id="COG1121">
    <property type="taxonomic scope" value="Bacteria"/>
</dbReference>
<evidence type="ECO:0000256" key="3">
    <source>
        <dbReference type="ARBA" id="ARBA00022741"/>
    </source>
</evidence>
<protein>
    <submittedName>
        <fullName evidence="6">ABC transporter related</fullName>
    </submittedName>
</protein>
<dbReference type="InterPro" id="IPR003593">
    <property type="entry name" value="AAA+_ATPase"/>
</dbReference>
<evidence type="ECO:0000313" key="7">
    <source>
        <dbReference type="Proteomes" id="UP000000719"/>
    </source>
</evidence>
<evidence type="ECO:0000313" key="6">
    <source>
        <dbReference type="EMBL" id="ACL70583.1"/>
    </source>
</evidence>
<accession>B8CZ64</accession>
<gene>
    <name evidence="6" type="ordered locus">Hore_18340</name>
</gene>
<dbReference type="PANTHER" id="PTHR42734:SF17">
    <property type="entry name" value="METAL TRANSPORT SYSTEM ATP-BINDING PROTEIN TM_0124-RELATED"/>
    <property type="match status" value="1"/>
</dbReference>
<dbReference type="PROSITE" id="PS50893">
    <property type="entry name" value="ABC_TRANSPORTER_2"/>
    <property type="match status" value="1"/>
</dbReference>
<dbReference type="SMART" id="SM00382">
    <property type="entry name" value="AAA"/>
    <property type="match status" value="1"/>
</dbReference>
<keyword evidence="7" id="KW-1185">Reference proteome</keyword>
<dbReference type="InterPro" id="IPR003439">
    <property type="entry name" value="ABC_transporter-like_ATP-bd"/>
</dbReference>
<dbReference type="Gene3D" id="3.40.50.300">
    <property type="entry name" value="P-loop containing nucleotide triphosphate hydrolases"/>
    <property type="match status" value="1"/>
</dbReference>
<dbReference type="FunFam" id="3.40.50.300:FF:000134">
    <property type="entry name" value="Iron-enterobactin ABC transporter ATP-binding protein"/>
    <property type="match status" value="1"/>
</dbReference>
<dbReference type="CDD" id="cd03235">
    <property type="entry name" value="ABC_Metallic_Cations"/>
    <property type="match status" value="1"/>
</dbReference>
<evidence type="ECO:0000256" key="2">
    <source>
        <dbReference type="ARBA" id="ARBA00022448"/>
    </source>
</evidence>
<dbReference type="RefSeq" id="WP_015923553.1">
    <property type="nucleotide sequence ID" value="NC_011899.1"/>
</dbReference>
<feature type="domain" description="ABC transporter" evidence="5">
    <location>
        <begin position="5"/>
        <end position="234"/>
    </location>
</feature>
<keyword evidence="4" id="KW-0067">ATP-binding</keyword>
<dbReference type="PROSITE" id="PS00211">
    <property type="entry name" value="ABC_TRANSPORTER_1"/>
    <property type="match status" value="1"/>
</dbReference>
<name>B8CZ64_HALOH</name>
<evidence type="ECO:0000256" key="1">
    <source>
        <dbReference type="ARBA" id="ARBA00005417"/>
    </source>
</evidence>
<dbReference type="STRING" id="373903.Hore_18340"/>
<dbReference type="KEGG" id="hor:Hore_18340"/>
<dbReference type="SUPFAM" id="SSF52540">
    <property type="entry name" value="P-loop containing nucleoside triphosphate hydrolases"/>
    <property type="match status" value="1"/>
</dbReference>
<evidence type="ECO:0000259" key="5">
    <source>
        <dbReference type="PROSITE" id="PS50893"/>
    </source>
</evidence>
<dbReference type="HOGENOM" id="CLU_000604_1_11_9"/>
<dbReference type="GO" id="GO:0016887">
    <property type="term" value="F:ATP hydrolysis activity"/>
    <property type="evidence" value="ECO:0007669"/>
    <property type="project" value="InterPro"/>
</dbReference>
<keyword evidence="2" id="KW-0813">Transport</keyword>
<organism evidence="6 7">
    <name type="scientific">Halothermothrix orenii (strain H 168 / OCM 544 / DSM 9562)</name>
    <dbReference type="NCBI Taxonomy" id="373903"/>
    <lineage>
        <taxon>Bacteria</taxon>
        <taxon>Bacillati</taxon>
        <taxon>Bacillota</taxon>
        <taxon>Clostridia</taxon>
        <taxon>Halanaerobiales</taxon>
        <taxon>Halothermotrichaceae</taxon>
        <taxon>Halothermothrix</taxon>
    </lineage>
</organism>
<dbReference type="InterPro" id="IPR050153">
    <property type="entry name" value="Metal_Ion_Import_ABC"/>
</dbReference>
<dbReference type="InterPro" id="IPR027417">
    <property type="entry name" value="P-loop_NTPase"/>
</dbReference>
<evidence type="ECO:0000256" key="4">
    <source>
        <dbReference type="ARBA" id="ARBA00022840"/>
    </source>
</evidence>
<proteinExistence type="inferred from homology"/>
<comment type="similarity">
    <text evidence="1">Belongs to the ABC transporter superfamily.</text>
</comment>
<sequence>MEGAIKFEGVSAGYQDRIVLNNISFTVNQGEFVGVAGPNGSGKSTLIKLILGLVKPLSGKIVIKGYNTSSSIKKIREKMGYLPQKSNTDPRFPVLVKEVVAMGMYSTIGMLRHPGPEHFQRVSEALRQVGMGGFEEHPFGHLSGGQQQRVLIARALVNNPDILLLDEPTTGLDHFSQTRLINLINDIRLKKNITVIMVTHHLNQIYDLAGRIIYIDEQKLTIDNPESIIGQYLGGNQYA</sequence>
<dbReference type="PANTHER" id="PTHR42734">
    <property type="entry name" value="METAL TRANSPORT SYSTEM ATP-BINDING PROTEIN TM_0124-RELATED"/>
    <property type="match status" value="1"/>
</dbReference>
<dbReference type="Proteomes" id="UP000000719">
    <property type="component" value="Chromosome"/>
</dbReference>
<dbReference type="Pfam" id="PF00005">
    <property type="entry name" value="ABC_tran"/>
    <property type="match status" value="1"/>
</dbReference>
<dbReference type="InterPro" id="IPR017871">
    <property type="entry name" value="ABC_transporter-like_CS"/>
</dbReference>
<reference evidence="6 7" key="1">
    <citation type="journal article" date="2009" name="PLoS ONE">
        <title>Genome analysis of the anaerobic thermohalophilic bacterium Halothermothrix orenii.</title>
        <authorList>
            <person name="Mavromatis K."/>
            <person name="Ivanova N."/>
            <person name="Anderson I."/>
            <person name="Lykidis A."/>
            <person name="Hooper S.D."/>
            <person name="Sun H."/>
            <person name="Kunin V."/>
            <person name="Lapidus A."/>
            <person name="Hugenholtz P."/>
            <person name="Patel B."/>
            <person name="Kyrpides N.C."/>
        </authorList>
    </citation>
    <scope>NUCLEOTIDE SEQUENCE [LARGE SCALE GENOMIC DNA]</scope>
    <source>
        <strain evidence="7">H 168 / OCM 544 / DSM 9562</strain>
    </source>
</reference>